<evidence type="ECO:0000259" key="6">
    <source>
        <dbReference type="PROSITE" id="PS51006"/>
    </source>
</evidence>
<evidence type="ECO:0000256" key="5">
    <source>
        <dbReference type="SAM" id="Phobius"/>
    </source>
</evidence>
<feature type="transmembrane region" description="Helical" evidence="5">
    <location>
        <begin position="41"/>
        <end position="64"/>
    </location>
</feature>
<evidence type="ECO:0000256" key="2">
    <source>
        <dbReference type="ARBA" id="ARBA00022679"/>
    </source>
</evidence>
<keyword evidence="3 4" id="KW-0620">Polyamine biosynthesis</keyword>
<keyword evidence="5" id="KW-0472">Membrane</keyword>
<dbReference type="GO" id="GO:0006596">
    <property type="term" value="P:polyamine biosynthetic process"/>
    <property type="evidence" value="ECO:0007669"/>
    <property type="project" value="UniProtKB-UniRule"/>
</dbReference>
<dbReference type="STRING" id="869279.SE15_03525"/>
<feature type="active site" description="Proton acceptor" evidence="4">
    <location>
        <position position="372"/>
    </location>
</feature>
<dbReference type="Proteomes" id="UP000050544">
    <property type="component" value="Unassembled WGS sequence"/>
</dbReference>
<keyword evidence="2 4" id="KW-0808">Transferase</keyword>
<dbReference type="PROSITE" id="PS51006">
    <property type="entry name" value="PABS_2"/>
    <property type="match status" value="1"/>
</dbReference>
<evidence type="ECO:0000256" key="4">
    <source>
        <dbReference type="PROSITE-ProRule" id="PRU00354"/>
    </source>
</evidence>
<dbReference type="NCBIfam" id="NF037959">
    <property type="entry name" value="MFS_SpdSyn"/>
    <property type="match status" value="1"/>
</dbReference>
<dbReference type="InterPro" id="IPR030374">
    <property type="entry name" value="PABS"/>
</dbReference>
<reference evidence="7 8" key="1">
    <citation type="submission" date="2015-07" db="EMBL/GenBank/DDBJ databases">
        <title>Whole genome sequence of Thermanaerothrix daxensis DSM 23592.</title>
        <authorList>
            <person name="Hemp J."/>
            <person name="Ward L.M."/>
            <person name="Pace L.A."/>
            <person name="Fischer W.W."/>
        </authorList>
    </citation>
    <scope>NUCLEOTIDE SEQUENCE [LARGE SCALE GENOMIC DNA]</scope>
    <source>
        <strain evidence="7 8">GNS-1</strain>
    </source>
</reference>
<dbReference type="EMBL" id="LGKO01000002">
    <property type="protein sequence ID" value="KPL84777.1"/>
    <property type="molecule type" value="Genomic_DNA"/>
</dbReference>
<dbReference type="Gene3D" id="3.40.50.150">
    <property type="entry name" value="Vaccinia Virus protein VP39"/>
    <property type="match status" value="1"/>
</dbReference>
<dbReference type="PANTHER" id="PTHR43317">
    <property type="entry name" value="THERMOSPERMINE SYNTHASE ACAULIS5"/>
    <property type="match status" value="1"/>
</dbReference>
<dbReference type="AlphaFoldDB" id="A0A0P6XQS2"/>
<feature type="transmembrane region" description="Helical" evidence="5">
    <location>
        <begin position="76"/>
        <end position="95"/>
    </location>
</feature>
<dbReference type="SUPFAM" id="SSF53335">
    <property type="entry name" value="S-adenosyl-L-methionine-dependent methyltransferases"/>
    <property type="match status" value="1"/>
</dbReference>
<keyword evidence="5" id="KW-1133">Transmembrane helix</keyword>
<keyword evidence="8" id="KW-1185">Reference proteome</keyword>
<accession>A0A0P6XQS2</accession>
<name>A0A0P6XQS2_9CHLR</name>
<evidence type="ECO:0000256" key="3">
    <source>
        <dbReference type="ARBA" id="ARBA00023115"/>
    </source>
</evidence>
<gene>
    <name evidence="7" type="ORF">SE15_03525</name>
</gene>
<comment type="similarity">
    <text evidence="1">Belongs to the spermidine/spermine synthase family.</text>
</comment>
<dbReference type="GO" id="GO:0016740">
    <property type="term" value="F:transferase activity"/>
    <property type="evidence" value="ECO:0007669"/>
    <property type="project" value="UniProtKB-UniRule"/>
</dbReference>
<protein>
    <recommendedName>
        <fullName evidence="6">PABS domain-containing protein</fullName>
    </recommendedName>
</protein>
<feature type="domain" description="PABS" evidence="6">
    <location>
        <begin position="216"/>
        <end position="451"/>
    </location>
</feature>
<feature type="transmembrane region" description="Helical" evidence="5">
    <location>
        <begin position="206"/>
        <end position="224"/>
    </location>
</feature>
<feature type="transmembrane region" description="Helical" evidence="5">
    <location>
        <begin position="179"/>
        <end position="199"/>
    </location>
</feature>
<proteinExistence type="inferred from homology"/>
<evidence type="ECO:0000313" key="8">
    <source>
        <dbReference type="Proteomes" id="UP000050544"/>
    </source>
</evidence>
<evidence type="ECO:0000256" key="1">
    <source>
        <dbReference type="ARBA" id="ARBA00007867"/>
    </source>
</evidence>
<dbReference type="Pfam" id="PF01564">
    <property type="entry name" value="Spermine_synth"/>
    <property type="match status" value="1"/>
</dbReference>
<feature type="transmembrane region" description="Helical" evidence="5">
    <location>
        <begin position="107"/>
        <end position="132"/>
    </location>
</feature>
<dbReference type="CDD" id="cd02440">
    <property type="entry name" value="AdoMet_MTases"/>
    <property type="match status" value="1"/>
</dbReference>
<feature type="transmembrane region" description="Helical" evidence="5">
    <location>
        <begin position="153"/>
        <end position="173"/>
    </location>
</feature>
<dbReference type="InterPro" id="IPR029063">
    <property type="entry name" value="SAM-dependent_MTases_sf"/>
</dbReference>
<sequence>MISTMRRLLYVTVFFAGLTTLALEMSASRLLGNYFGTSNLVWASIIGLILIYLTAGYFLGGVWADRSPKFITFYQILIWSALAIAVIPMIARPVLRLAADAFDALQLGVLFGSFAGVMVLFSIPITLLGTASPFAIRLALHDSRQAGSISGRIYAISTLGSFLGTFLPPLWWIPTLGTYRTFLVCSVILLVTGLVGLGISSGWRRVLAYAWTPIVPLLVFLLGLQGSDKATRGLIYETESAYNYIQVLQEGEYRLLRLNEGQGIHSVYHPTQRFFGGPWEQVLVAPFFNPPPVTTDVVTRIAIVGLAAGTTALQAAEVYPNAQIDGFEIDPRIVEVARQYFGMNEPNLSVIVQDGRWGLATSPHRYQIISLDAYRPPYIPWHMTTVEFFQIVYDHLTPDGVAVVNVGRGPQDRRLLERLSSTLHRVFPSVHVVDLPGTFNSLLYASRQPTNAANLRVNYDLLRQNPQTPPLLLRTMEIALANLQPTPPDGPFFTDDLAPVEQITNTMVLDYLLFNPGGQ</sequence>
<comment type="caution">
    <text evidence="7">The sequence shown here is derived from an EMBL/GenBank/DDBJ whole genome shotgun (WGS) entry which is preliminary data.</text>
</comment>
<organism evidence="7 8">
    <name type="scientific">Thermanaerothrix daxensis</name>
    <dbReference type="NCBI Taxonomy" id="869279"/>
    <lineage>
        <taxon>Bacteria</taxon>
        <taxon>Bacillati</taxon>
        <taxon>Chloroflexota</taxon>
        <taxon>Anaerolineae</taxon>
        <taxon>Anaerolineales</taxon>
        <taxon>Anaerolineaceae</taxon>
        <taxon>Thermanaerothrix</taxon>
    </lineage>
</organism>
<keyword evidence="5" id="KW-0812">Transmembrane</keyword>
<dbReference type="PANTHER" id="PTHR43317:SF1">
    <property type="entry name" value="THERMOSPERMINE SYNTHASE ACAULIS5"/>
    <property type="match status" value="1"/>
</dbReference>
<evidence type="ECO:0000313" key="7">
    <source>
        <dbReference type="EMBL" id="KPL84777.1"/>
    </source>
</evidence>